<keyword evidence="3" id="KW-0695">RNA-directed DNA polymerase</keyword>
<dbReference type="GO" id="GO:0003964">
    <property type="term" value="F:RNA-directed DNA polymerase activity"/>
    <property type="evidence" value="ECO:0007669"/>
    <property type="project" value="UniProtKB-KW"/>
</dbReference>
<dbReference type="EMBL" id="AP035789">
    <property type="protein sequence ID" value="BFO80384.1"/>
    <property type="molecule type" value="Genomic_DNA"/>
</dbReference>
<dbReference type="PANTHER" id="PTHR34047">
    <property type="entry name" value="NUCLEAR INTRON MATURASE 1, MITOCHONDRIAL-RELATED"/>
    <property type="match status" value="1"/>
</dbReference>
<dbReference type="InterPro" id="IPR051083">
    <property type="entry name" value="GrpII_Intron_Splice-Mob/Def"/>
</dbReference>
<comment type="similarity">
    <text evidence="1">Belongs to the bacterial reverse transcriptase family.</text>
</comment>
<dbReference type="PROSITE" id="PS50878">
    <property type="entry name" value="RT_POL"/>
    <property type="match status" value="1"/>
</dbReference>
<dbReference type="AlphaFoldDB" id="A0AB33JFJ4"/>
<gene>
    <name evidence="3" type="ORF">GTC17262_05750</name>
</gene>
<accession>A0AB33JFJ4</accession>
<evidence type="ECO:0000259" key="2">
    <source>
        <dbReference type="PROSITE" id="PS50878"/>
    </source>
</evidence>
<reference evidence="3" key="1">
    <citation type="submission" date="2024-07" db="EMBL/GenBank/DDBJ databases">
        <title>Complete genome sequence of Prevotella sp. YM-2024 GTC17262.</title>
        <authorList>
            <person name="Hayashi M."/>
            <person name="Muto Y."/>
            <person name="Tanaka K."/>
            <person name="Niwa H."/>
        </authorList>
    </citation>
    <scope>NUCLEOTIDE SEQUENCE</scope>
    <source>
        <strain evidence="3">GTC17262</strain>
    </source>
</reference>
<feature type="domain" description="Reverse transcriptase" evidence="2">
    <location>
        <begin position="1"/>
        <end position="308"/>
    </location>
</feature>
<evidence type="ECO:0000313" key="3">
    <source>
        <dbReference type="EMBL" id="BFO80384.1"/>
    </source>
</evidence>
<dbReference type="PANTHER" id="PTHR34047:SF8">
    <property type="entry name" value="PROTEIN YKFC"/>
    <property type="match status" value="1"/>
</dbReference>
<keyword evidence="3" id="KW-0808">Transferase</keyword>
<keyword evidence="3" id="KW-0548">Nucleotidyltransferase</keyword>
<protein>
    <submittedName>
        <fullName evidence="3">RNA-directed DNA polymerase</fullName>
    </submittedName>
</protein>
<proteinExistence type="inferred from homology"/>
<sequence length="400" mass="47410">MTIINEQLLQDVFTAYYDARRNKRNTDSQVKFEMALEHNLVALYEEIRTRSYRPSPCICFITFDPVRREIFASSFRDRVVHHLLFNYIAPLFEATFIHDSYSCRREKGTLKGIERFEYHLRSCTDNYTHDAYVLKLDIKGYFMSIDKQRLHGIITQEIERKTSSRGRWHDRMDKELVVFLLDRILLRNPTADVRIVGRPEDWEGLPPSKSLFHSAPGTGLPIGDLTSQLFSNIYLNRLDQFAKRTLGCRHYGRYVDDFYVIDHSRRRLADLIPRFRDFLRDELCLTLHPHKIYLQHCSKGTQFLGAYVMPHRRYPRRRTIAKFRRQMRAIESRCEAGGLNRGQVFFIRSVINSYCGYLGHFKSFNILRGAFNRHPFYKYLYFCKGYSKACMKRSPQPSEG</sequence>
<evidence type="ECO:0000256" key="1">
    <source>
        <dbReference type="ARBA" id="ARBA00034120"/>
    </source>
</evidence>
<organism evidence="3">
    <name type="scientific">Prevotella sp. GTC17262</name>
    <dbReference type="NCBI Taxonomy" id="3236797"/>
    <lineage>
        <taxon>Bacteria</taxon>
        <taxon>Pseudomonadati</taxon>
        <taxon>Bacteroidota</taxon>
        <taxon>Bacteroidia</taxon>
        <taxon>Bacteroidales</taxon>
        <taxon>Prevotellaceae</taxon>
        <taxon>Prevotella</taxon>
    </lineage>
</organism>
<dbReference type="InterPro" id="IPR043502">
    <property type="entry name" value="DNA/RNA_pol_sf"/>
</dbReference>
<name>A0AB33JFJ4_9BACT</name>
<dbReference type="InterPro" id="IPR000477">
    <property type="entry name" value="RT_dom"/>
</dbReference>
<dbReference type="Pfam" id="PF00078">
    <property type="entry name" value="RVT_1"/>
    <property type="match status" value="1"/>
</dbReference>
<dbReference type="SUPFAM" id="SSF56672">
    <property type="entry name" value="DNA/RNA polymerases"/>
    <property type="match status" value="1"/>
</dbReference>